<feature type="compositionally biased region" description="Basic and acidic residues" evidence="1">
    <location>
        <begin position="105"/>
        <end position="120"/>
    </location>
</feature>
<evidence type="ECO:0000313" key="2">
    <source>
        <dbReference type="EMBL" id="EEC78617.1"/>
    </source>
</evidence>
<evidence type="ECO:0000256" key="1">
    <source>
        <dbReference type="SAM" id="MobiDB-lite"/>
    </source>
</evidence>
<dbReference type="Gramene" id="BGIOSGA018706-TA">
    <property type="protein sequence ID" value="BGIOSGA018706-PA"/>
    <property type="gene ID" value="BGIOSGA018706"/>
</dbReference>
<feature type="compositionally biased region" description="Basic and acidic residues" evidence="1">
    <location>
        <begin position="43"/>
        <end position="60"/>
    </location>
</feature>
<dbReference type="AlphaFoldDB" id="B8AYM6"/>
<dbReference type="HOGENOM" id="CLU_1172323_0_0_1"/>
<feature type="region of interest" description="Disordered" evidence="1">
    <location>
        <begin position="177"/>
        <end position="214"/>
    </location>
</feature>
<gene>
    <name evidence="2" type="ORF">OsI_18662</name>
</gene>
<sequence length="237" mass="25040">MHTHLEVGVDGAVQPVVGGAGVRRHGARELLELRRPQPGLQRRLGEPPRRARLEVGEERGVGPGHAPGAEEAEQEVARDAAAAVVPVAAVGRERGDEGLEQEALPDPRRRGALRRQQEPPRRRRRDVGEPPGRVVRQHGGEVVAAAIRRRRGRRQHAAEAGFDLMLAMVRANASTSLTTHDAASSQLRRGGVTPMPTAAAATTEEGVSRASGEEAGCFTAAAPCAGDGDGDDGFMGE</sequence>
<proteinExistence type="predicted"/>
<name>B8AYM6_ORYSI</name>
<dbReference type="EMBL" id="CM000130">
    <property type="protein sequence ID" value="EEC78617.1"/>
    <property type="molecule type" value="Genomic_DNA"/>
</dbReference>
<feature type="region of interest" description="Disordered" evidence="1">
    <location>
        <begin position="34"/>
        <end position="79"/>
    </location>
</feature>
<reference evidence="2 3" key="1">
    <citation type="journal article" date="2005" name="PLoS Biol.">
        <title>The genomes of Oryza sativa: a history of duplications.</title>
        <authorList>
            <person name="Yu J."/>
            <person name="Wang J."/>
            <person name="Lin W."/>
            <person name="Li S."/>
            <person name="Li H."/>
            <person name="Zhou J."/>
            <person name="Ni P."/>
            <person name="Dong W."/>
            <person name="Hu S."/>
            <person name="Zeng C."/>
            <person name="Zhang J."/>
            <person name="Zhang Y."/>
            <person name="Li R."/>
            <person name="Xu Z."/>
            <person name="Li S."/>
            <person name="Li X."/>
            <person name="Zheng H."/>
            <person name="Cong L."/>
            <person name="Lin L."/>
            <person name="Yin J."/>
            <person name="Geng J."/>
            <person name="Li G."/>
            <person name="Shi J."/>
            <person name="Liu J."/>
            <person name="Lv H."/>
            <person name="Li J."/>
            <person name="Wang J."/>
            <person name="Deng Y."/>
            <person name="Ran L."/>
            <person name="Shi X."/>
            <person name="Wang X."/>
            <person name="Wu Q."/>
            <person name="Li C."/>
            <person name="Ren X."/>
            <person name="Wang J."/>
            <person name="Wang X."/>
            <person name="Li D."/>
            <person name="Liu D."/>
            <person name="Zhang X."/>
            <person name="Ji Z."/>
            <person name="Zhao W."/>
            <person name="Sun Y."/>
            <person name="Zhang Z."/>
            <person name="Bao J."/>
            <person name="Han Y."/>
            <person name="Dong L."/>
            <person name="Ji J."/>
            <person name="Chen P."/>
            <person name="Wu S."/>
            <person name="Liu J."/>
            <person name="Xiao Y."/>
            <person name="Bu D."/>
            <person name="Tan J."/>
            <person name="Yang L."/>
            <person name="Ye C."/>
            <person name="Zhang J."/>
            <person name="Xu J."/>
            <person name="Zhou Y."/>
            <person name="Yu Y."/>
            <person name="Zhang B."/>
            <person name="Zhuang S."/>
            <person name="Wei H."/>
            <person name="Liu B."/>
            <person name="Lei M."/>
            <person name="Yu H."/>
            <person name="Li Y."/>
            <person name="Xu H."/>
            <person name="Wei S."/>
            <person name="He X."/>
            <person name="Fang L."/>
            <person name="Zhang Z."/>
            <person name="Zhang Y."/>
            <person name="Huang X."/>
            <person name="Su Z."/>
            <person name="Tong W."/>
            <person name="Li J."/>
            <person name="Tong Z."/>
            <person name="Li S."/>
            <person name="Ye J."/>
            <person name="Wang L."/>
            <person name="Fang L."/>
            <person name="Lei T."/>
            <person name="Chen C."/>
            <person name="Chen H."/>
            <person name="Xu Z."/>
            <person name="Li H."/>
            <person name="Huang H."/>
            <person name="Zhang F."/>
            <person name="Xu H."/>
            <person name="Li N."/>
            <person name="Zhao C."/>
            <person name="Li S."/>
            <person name="Dong L."/>
            <person name="Huang Y."/>
            <person name="Li L."/>
            <person name="Xi Y."/>
            <person name="Qi Q."/>
            <person name="Li W."/>
            <person name="Zhang B."/>
            <person name="Hu W."/>
            <person name="Zhang Y."/>
            <person name="Tian X."/>
            <person name="Jiao Y."/>
            <person name="Liang X."/>
            <person name="Jin J."/>
            <person name="Gao L."/>
            <person name="Zheng W."/>
            <person name="Hao B."/>
            <person name="Liu S."/>
            <person name="Wang W."/>
            <person name="Yuan L."/>
            <person name="Cao M."/>
            <person name="McDermott J."/>
            <person name="Samudrala R."/>
            <person name="Wang J."/>
            <person name="Wong G.K."/>
            <person name="Yang H."/>
        </authorList>
    </citation>
    <scope>NUCLEOTIDE SEQUENCE [LARGE SCALE GENOMIC DNA]</scope>
    <source>
        <strain evidence="3">cv. 93-11</strain>
    </source>
</reference>
<feature type="region of interest" description="Disordered" evidence="1">
    <location>
        <begin position="92"/>
        <end position="139"/>
    </location>
</feature>
<keyword evidence="3" id="KW-1185">Reference proteome</keyword>
<feature type="compositionally biased region" description="Polar residues" evidence="1">
    <location>
        <begin position="177"/>
        <end position="187"/>
    </location>
</feature>
<dbReference type="Proteomes" id="UP000007015">
    <property type="component" value="Chromosome 5"/>
</dbReference>
<accession>B8AYM6</accession>
<organism evidence="2 3">
    <name type="scientific">Oryza sativa subsp. indica</name>
    <name type="common">Rice</name>
    <dbReference type="NCBI Taxonomy" id="39946"/>
    <lineage>
        <taxon>Eukaryota</taxon>
        <taxon>Viridiplantae</taxon>
        <taxon>Streptophyta</taxon>
        <taxon>Embryophyta</taxon>
        <taxon>Tracheophyta</taxon>
        <taxon>Spermatophyta</taxon>
        <taxon>Magnoliopsida</taxon>
        <taxon>Liliopsida</taxon>
        <taxon>Poales</taxon>
        <taxon>Poaceae</taxon>
        <taxon>BOP clade</taxon>
        <taxon>Oryzoideae</taxon>
        <taxon>Oryzeae</taxon>
        <taxon>Oryzinae</taxon>
        <taxon>Oryza</taxon>
        <taxon>Oryza sativa</taxon>
    </lineage>
</organism>
<evidence type="ECO:0000313" key="3">
    <source>
        <dbReference type="Proteomes" id="UP000007015"/>
    </source>
</evidence>
<protein>
    <submittedName>
        <fullName evidence="2">Uncharacterized protein</fullName>
    </submittedName>
</protein>
<feature type="compositionally biased region" description="Low complexity" evidence="1">
    <location>
        <begin position="193"/>
        <end position="203"/>
    </location>
</feature>